<feature type="binding site" evidence="13">
    <location>
        <position position="555"/>
    </location>
    <ligand>
        <name>L-glutamate</name>
        <dbReference type="ChEBI" id="CHEBI:29985"/>
    </ligand>
</feature>
<evidence type="ECO:0000256" key="13">
    <source>
        <dbReference type="PIRSR" id="PIRSR601508-1"/>
    </source>
</evidence>
<feature type="site" description="Crucial to convey clamshell closure to channel opening" evidence="14">
    <location>
        <position position="706"/>
    </location>
</feature>
<dbReference type="AlphaFoldDB" id="A0ABD2LKL7"/>
<dbReference type="Proteomes" id="UP001620626">
    <property type="component" value="Unassembled WGS sequence"/>
</dbReference>
<keyword evidence="10" id="KW-0325">Glycoprotein</keyword>
<feature type="transmembrane region" description="Helical" evidence="17">
    <location>
        <begin position="894"/>
        <end position="918"/>
    </location>
</feature>
<feature type="domain" description="Ionotropic glutamate receptor C-terminal" evidence="19">
    <location>
        <begin position="474"/>
        <end position="872"/>
    </location>
</feature>
<gene>
    <name evidence="21" type="ORF">niasHT_007795</name>
</gene>
<dbReference type="FunFam" id="3.40.190.10:FF:000160">
    <property type="entry name" value="GLutamate Receptor family (AMPA)"/>
    <property type="match status" value="1"/>
</dbReference>
<evidence type="ECO:0000256" key="11">
    <source>
        <dbReference type="ARBA" id="ARBA00023286"/>
    </source>
</evidence>
<keyword evidence="11" id="KW-1071">Ligand-gated ion channel</keyword>
<evidence type="ECO:0000256" key="14">
    <source>
        <dbReference type="PIRSR" id="PIRSR601508-2"/>
    </source>
</evidence>
<dbReference type="FunFam" id="3.40.190.10:FF:000024">
    <property type="entry name" value="Glutamate receptor, ionotropic, delta 1"/>
    <property type="match status" value="1"/>
</dbReference>
<evidence type="ECO:0000256" key="6">
    <source>
        <dbReference type="ARBA" id="ARBA00022989"/>
    </source>
</evidence>
<dbReference type="InterPro" id="IPR001320">
    <property type="entry name" value="Iontro_rcpt_C"/>
</dbReference>
<keyword evidence="9" id="KW-0675">Receptor</keyword>
<evidence type="ECO:0000256" key="8">
    <source>
        <dbReference type="ARBA" id="ARBA00023136"/>
    </source>
</evidence>
<evidence type="ECO:0000256" key="1">
    <source>
        <dbReference type="ARBA" id="ARBA00004651"/>
    </source>
</evidence>
<feature type="region of interest" description="Disordered" evidence="16">
    <location>
        <begin position="934"/>
        <end position="988"/>
    </location>
</feature>
<evidence type="ECO:0000256" key="7">
    <source>
        <dbReference type="ARBA" id="ARBA00023065"/>
    </source>
</evidence>
<dbReference type="CDD" id="cd13717">
    <property type="entry name" value="PBP2_iGluR_putative"/>
    <property type="match status" value="1"/>
</dbReference>
<evidence type="ECO:0000256" key="16">
    <source>
        <dbReference type="SAM" id="MobiDB-lite"/>
    </source>
</evidence>
<keyword evidence="5 17" id="KW-0812">Transmembrane</keyword>
<feature type="transmembrane region" description="Helical" evidence="17">
    <location>
        <begin position="676"/>
        <end position="697"/>
    </location>
</feature>
<evidence type="ECO:0000313" key="22">
    <source>
        <dbReference type="Proteomes" id="UP001620626"/>
    </source>
</evidence>
<feature type="binding site" evidence="13">
    <location>
        <position position="557"/>
    </location>
    <ligand>
        <name>L-glutamate</name>
        <dbReference type="ChEBI" id="CHEBI:29985"/>
    </ligand>
</feature>
<dbReference type="FunFam" id="1.10.287.70:FF:000080">
    <property type="entry name" value="Glutamate receptor ionotropic, kainate"/>
    <property type="match status" value="1"/>
</dbReference>
<dbReference type="PRINTS" id="PR00177">
    <property type="entry name" value="NMDARECEPTOR"/>
</dbReference>
<comment type="subcellular location">
    <subcellularLocation>
        <location evidence="1">Cell membrane</location>
        <topology evidence="1">Multi-pass membrane protein</topology>
    </subcellularLocation>
</comment>
<dbReference type="SUPFAM" id="SSF53850">
    <property type="entry name" value="Periplasmic binding protein-like II"/>
    <property type="match status" value="1"/>
</dbReference>
<name>A0ABD2LKL7_9BILA</name>
<dbReference type="InterPro" id="IPR015683">
    <property type="entry name" value="Ionotropic_Glu_rcpt"/>
</dbReference>
<feature type="chain" id="PRO_5044896421" evidence="18">
    <location>
        <begin position="19"/>
        <end position="988"/>
    </location>
</feature>
<comment type="similarity">
    <text evidence="2">Belongs to the glutamate-gated ion channel (TC 1.A.10.1) family.</text>
</comment>
<evidence type="ECO:0000259" key="20">
    <source>
        <dbReference type="SMART" id="SM00918"/>
    </source>
</evidence>
<evidence type="ECO:0000256" key="2">
    <source>
        <dbReference type="ARBA" id="ARBA00008685"/>
    </source>
</evidence>
<dbReference type="SMART" id="SM00918">
    <property type="entry name" value="Lig_chan-Glu_bd"/>
    <property type="match status" value="1"/>
</dbReference>
<dbReference type="PANTHER" id="PTHR18966">
    <property type="entry name" value="IONOTROPIC GLUTAMATE RECEPTOR"/>
    <property type="match status" value="1"/>
</dbReference>
<evidence type="ECO:0000256" key="5">
    <source>
        <dbReference type="ARBA" id="ARBA00022692"/>
    </source>
</evidence>
<feature type="compositionally biased region" description="Polar residues" evidence="16">
    <location>
        <begin position="976"/>
        <end position="988"/>
    </location>
</feature>
<feature type="signal peptide" evidence="18">
    <location>
        <begin position="1"/>
        <end position="18"/>
    </location>
</feature>
<dbReference type="SMART" id="SM00079">
    <property type="entry name" value="PBPe"/>
    <property type="match status" value="1"/>
</dbReference>
<keyword evidence="3" id="KW-0813">Transport</keyword>
<evidence type="ECO:0000256" key="15">
    <source>
        <dbReference type="PIRSR" id="PIRSR601508-3"/>
    </source>
</evidence>
<dbReference type="EMBL" id="JBICBT010000363">
    <property type="protein sequence ID" value="KAL3115790.1"/>
    <property type="molecule type" value="Genomic_DNA"/>
</dbReference>
<evidence type="ECO:0000256" key="18">
    <source>
        <dbReference type="SAM" id="SignalP"/>
    </source>
</evidence>
<feature type="transmembrane region" description="Helical" evidence="17">
    <location>
        <begin position="600"/>
        <end position="620"/>
    </location>
</feature>
<evidence type="ECO:0000256" key="10">
    <source>
        <dbReference type="ARBA" id="ARBA00023180"/>
    </source>
</evidence>
<dbReference type="Gene3D" id="3.40.190.10">
    <property type="entry name" value="Periplasmic binding protein-like II"/>
    <property type="match status" value="2"/>
</dbReference>
<feature type="binding site" evidence="13">
    <location>
        <position position="562"/>
    </location>
    <ligand>
        <name>L-glutamate</name>
        <dbReference type="ChEBI" id="CHEBI:29985"/>
    </ligand>
</feature>
<keyword evidence="15" id="KW-1015">Disulfide bond</keyword>
<evidence type="ECO:0000256" key="9">
    <source>
        <dbReference type="ARBA" id="ARBA00023170"/>
    </source>
</evidence>
<keyword evidence="6 17" id="KW-1133">Transmembrane helix</keyword>
<dbReference type="InterPro" id="IPR001508">
    <property type="entry name" value="Iono_Glu_rcpt_met"/>
</dbReference>
<keyword evidence="18" id="KW-0732">Signal</keyword>
<feature type="domain" description="Ionotropic glutamate receptor L-glutamate and glycine-binding" evidence="20">
    <location>
        <begin position="490"/>
        <end position="546"/>
    </location>
</feature>
<keyword evidence="4" id="KW-1003">Cell membrane</keyword>
<dbReference type="InterPro" id="IPR019594">
    <property type="entry name" value="Glu/Gly-bd"/>
</dbReference>
<evidence type="ECO:0000256" key="4">
    <source>
        <dbReference type="ARBA" id="ARBA00022475"/>
    </source>
</evidence>
<evidence type="ECO:0000256" key="3">
    <source>
        <dbReference type="ARBA" id="ARBA00022448"/>
    </source>
</evidence>
<keyword evidence="7" id="KW-0406">Ion transport</keyword>
<protein>
    <submittedName>
        <fullName evidence="21">Uncharacterized protein</fullName>
    </submittedName>
</protein>
<feature type="binding site" evidence="13">
    <location>
        <position position="727"/>
    </location>
    <ligand>
        <name>L-glutamate</name>
        <dbReference type="ChEBI" id="CHEBI:29985"/>
    </ligand>
</feature>
<evidence type="ECO:0000259" key="19">
    <source>
        <dbReference type="SMART" id="SM00079"/>
    </source>
</evidence>
<proteinExistence type="inferred from homology"/>
<feature type="compositionally biased region" description="Basic and acidic residues" evidence="16">
    <location>
        <begin position="958"/>
        <end position="975"/>
    </location>
</feature>
<evidence type="ECO:0000256" key="12">
    <source>
        <dbReference type="ARBA" id="ARBA00023303"/>
    </source>
</evidence>
<feature type="site" description="Interaction with the cone snail toxin Con-ikot-ikot" evidence="14">
    <location>
        <position position="733"/>
    </location>
</feature>
<dbReference type="GO" id="GO:0005886">
    <property type="term" value="C:plasma membrane"/>
    <property type="evidence" value="ECO:0007669"/>
    <property type="project" value="UniProtKB-SubCell"/>
</dbReference>
<dbReference type="Pfam" id="PF10613">
    <property type="entry name" value="Lig_chan-Glu_bd"/>
    <property type="match status" value="1"/>
</dbReference>
<evidence type="ECO:0000313" key="21">
    <source>
        <dbReference type="EMBL" id="KAL3115790.1"/>
    </source>
</evidence>
<sequence length="988" mass="113835">MLLVLFFFLALLFPLGDSVWSVSAPPPSPLSITILIDRFDPIASVFVQHLNVSLLFFRDHYKIDDEILRLDTFHIDKKSLTLHANGTLDFGKSAIYSKKMNSLRENSAFLICLAQSAEAKEFVRWFAANSSVAAIQAELSSWNGLLPKGHLPLPFDHSVDNFLHLVPAFIVFDNILYQLVRHLNISEFIVLYDKHFDEKVEYDWRKLFSAASKKAVLFEPMFTKMSDATEHVKQLDVGSKSVKNIFIVASTKNAELYMQAAILQFEARHFPNFIVFTKDTLALKCEDCVSASLFWVRIMPNGRVATLRNFNEFLRQEEMEMDYKVPVPTFSDTQVSFCLDIINITTRYLLMTNDLLAKTAKKLPKIFWNERNSSKVKTLTKMITNPREEFEFGRYKHNHGKEFYQAMIGMILKVERRIEEPDVDYYKYIANWTLENGIWPLYGNLNVDVQHLNHYRIVTVIHEPYIQLVSENATQSSGIEKPRPCASTKPVFLNTGQRVEGYCIDLLMMLTQSLNFTFELYLVEDGLFGSFDENGNWDGMIGDLVLGKAELALGPISVLAERENDIDFTVPFYDLVGLSILMKRSDVEYSTFKFLKVLEWPVWMCILGAYLFTSTLLWVFDRFSPYSYRNNNERYAEDEEKRNFTFKECLWFCMTSLTPQGGGEAPKNVSGRLVAATWWLFGFIIIASYTANLAAFLTVSRMEQTINELDDLAKQYKIEYAPLKGGSTETYFRRMAEIEEDFYNIWKNMSLSESAETSSRAKLAVWDYPISDKFTNMWRFMQESKLPLSVEEAIDRVLNSEKEFAFIADAMEIKYAILTNCQLQQIGTEFSRKPYAIAVQTGHVLKEPLSQAILRLQNERKLETCKERWWHQNELRKDCPNLEDDSSGISIQNIGGVFIVILAGIGISMMMLLIEYIYYSRKFKSSAAAEENEKGKKLSDENGQQNGNDLGVIRKMGKRELETDNVQHRRPEQRHSASIFNNPAFNVD</sequence>
<comment type="caution">
    <text evidence="21">The sequence shown here is derived from an EMBL/GenBank/DDBJ whole genome shotgun (WGS) entry which is preliminary data.</text>
</comment>
<dbReference type="Pfam" id="PF00060">
    <property type="entry name" value="Lig_chan"/>
    <property type="match status" value="1"/>
</dbReference>
<feature type="binding site" evidence="13">
    <location>
        <position position="809"/>
    </location>
    <ligand>
        <name>L-glutamate</name>
        <dbReference type="ChEBI" id="CHEBI:29985"/>
    </ligand>
</feature>
<keyword evidence="8 17" id="KW-0472">Membrane</keyword>
<feature type="disulfide bond" evidence="15">
    <location>
        <begin position="821"/>
        <end position="879"/>
    </location>
</feature>
<dbReference type="Gene3D" id="1.10.287.70">
    <property type="match status" value="1"/>
</dbReference>
<organism evidence="21 22">
    <name type="scientific">Heterodera trifolii</name>
    <dbReference type="NCBI Taxonomy" id="157864"/>
    <lineage>
        <taxon>Eukaryota</taxon>
        <taxon>Metazoa</taxon>
        <taxon>Ecdysozoa</taxon>
        <taxon>Nematoda</taxon>
        <taxon>Chromadorea</taxon>
        <taxon>Rhabditida</taxon>
        <taxon>Tylenchina</taxon>
        <taxon>Tylenchomorpha</taxon>
        <taxon>Tylenchoidea</taxon>
        <taxon>Heteroderidae</taxon>
        <taxon>Heteroderinae</taxon>
        <taxon>Heterodera</taxon>
    </lineage>
</organism>
<reference evidence="21 22" key="1">
    <citation type="submission" date="2024-10" db="EMBL/GenBank/DDBJ databases">
        <authorList>
            <person name="Kim D."/>
        </authorList>
    </citation>
    <scope>NUCLEOTIDE SEQUENCE [LARGE SCALE GENOMIC DNA]</scope>
    <source>
        <strain evidence="21">BH-2024</strain>
    </source>
</reference>
<keyword evidence="22" id="KW-1185">Reference proteome</keyword>
<dbReference type="SUPFAM" id="SSF81324">
    <property type="entry name" value="Voltage-gated potassium channels"/>
    <property type="match status" value="1"/>
</dbReference>
<keyword evidence="12" id="KW-0407">Ion channel</keyword>
<dbReference type="GO" id="GO:0034220">
    <property type="term" value="P:monoatomic ion transmembrane transport"/>
    <property type="evidence" value="ECO:0007669"/>
    <property type="project" value="UniProtKB-KW"/>
</dbReference>
<accession>A0ABD2LKL7</accession>
<evidence type="ECO:0000256" key="17">
    <source>
        <dbReference type="SAM" id="Phobius"/>
    </source>
</evidence>
<feature type="binding site" evidence="13">
    <location>
        <position position="728"/>
    </location>
    <ligand>
        <name>L-glutamate</name>
        <dbReference type="ChEBI" id="CHEBI:29985"/>
    </ligand>
</feature>